<sequence>QPIKNGVLLADVRLDHLQKRLEGVNVIPGAVSMIVDADGLVLASTAEYAKIRSYLHEMEDFNDVSEELLNNETTVVEQQIEGLPSFV</sequence>
<dbReference type="EMBL" id="JBBAYM010000498">
    <property type="protein sequence ID" value="MEI5617339.1"/>
    <property type="molecule type" value="Genomic_DNA"/>
</dbReference>
<keyword evidence="2" id="KW-1185">Reference proteome</keyword>
<reference evidence="1 2" key="1">
    <citation type="submission" date="2024-03" db="EMBL/GenBank/DDBJ databases">
        <title>First Report of Pectobacterium brasiliscabiei causing potato scab in china.</title>
        <authorList>
            <person name="Handique U."/>
        </authorList>
    </citation>
    <scope>NUCLEOTIDE SEQUENCE [LARGE SCALE GENOMIC DNA]</scope>
    <source>
        <strain evidence="1 2">ZRIMU1503</strain>
    </source>
</reference>
<gene>
    <name evidence="1" type="ORF">WB403_50480</name>
</gene>
<dbReference type="Gene3D" id="3.30.450.20">
    <property type="entry name" value="PAS domain"/>
    <property type="match status" value="1"/>
</dbReference>
<feature type="non-terminal residue" evidence="1">
    <location>
        <position position="87"/>
    </location>
</feature>
<dbReference type="RefSeq" id="WP_336559205.1">
    <property type="nucleotide sequence ID" value="NZ_JBBAYM010000498.1"/>
</dbReference>
<proteinExistence type="predicted"/>
<organism evidence="1 2">
    <name type="scientific">Streptomyces brasiliscabiei</name>
    <dbReference type="NCBI Taxonomy" id="2736302"/>
    <lineage>
        <taxon>Bacteria</taxon>
        <taxon>Bacillati</taxon>
        <taxon>Actinomycetota</taxon>
        <taxon>Actinomycetes</taxon>
        <taxon>Kitasatosporales</taxon>
        <taxon>Streptomycetaceae</taxon>
        <taxon>Streptomyces</taxon>
    </lineage>
</organism>
<feature type="non-terminal residue" evidence="1">
    <location>
        <position position="1"/>
    </location>
</feature>
<comment type="caution">
    <text evidence="1">The sequence shown here is derived from an EMBL/GenBank/DDBJ whole genome shotgun (WGS) entry which is preliminary data.</text>
</comment>
<name>A0ABU8GVY1_9ACTN</name>
<dbReference type="Proteomes" id="UP001365781">
    <property type="component" value="Unassembled WGS sequence"/>
</dbReference>
<evidence type="ECO:0000313" key="2">
    <source>
        <dbReference type="Proteomes" id="UP001365781"/>
    </source>
</evidence>
<protein>
    <submittedName>
        <fullName evidence="1">Uncharacterized protein</fullName>
    </submittedName>
</protein>
<accession>A0ABU8GVY1</accession>
<evidence type="ECO:0000313" key="1">
    <source>
        <dbReference type="EMBL" id="MEI5617339.1"/>
    </source>
</evidence>